<reference evidence="1" key="1">
    <citation type="submission" date="2021-02" db="EMBL/GenBank/DDBJ databases">
        <authorList>
            <consortium name="DOE Joint Genome Institute"/>
            <person name="Ahrendt S."/>
            <person name="Looney B.P."/>
            <person name="Miyauchi S."/>
            <person name="Morin E."/>
            <person name="Drula E."/>
            <person name="Courty P.E."/>
            <person name="Chicoki N."/>
            <person name="Fauchery L."/>
            <person name="Kohler A."/>
            <person name="Kuo A."/>
            <person name="Labutti K."/>
            <person name="Pangilinan J."/>
            <person name="Lipzen A."/>
            <person name="Riley R."/>
            <person name="Andreopoulos W."/>
            <person name="He G."/>
            <person name="Johnson J."/>
            <person name="Barry K.W."/>
            <person name="Grigoriev I.V."/>
            <person name="Nagy L."/>
            <person name="Hibbett D."/>
            <person name="Henrissat B."/>
            <person name="Matheny P.B."/>
            <person name="Labbe J."/>
            <person name="Martin F."/>
        </authorList>
    </citation>
    <scope>NUCLEOTIDE SEQUENCE</scope>
    <source>
        <strain evidence="1">FP105234-sp</strain>
    </source>
</reference>
<proteinExistence type="predicted"/>
<accession>A0ACB8S4D1</accession>
<keyword evidence="2" id="KW-1185">Reference proteome</keyword>
<reference evidence="1" key="2">
    <citation type="journal article" date="2022" name="New Phytol.">
        <title>Evolutionary transition to the ectomycorrhizal habit in the genomes of a hyperdiverse lineage of mushroom-forming fungi.</title>
        <authorList>
            <person name="Looney B."/>
            <person name="Miyauchi S."/>
            <person name="Morin E."/>
            <person name="Drula E."/>
            <person name="Courty P.E."/>
            <person name="Kohler A."/>
            <person name="Kuo A."/>
            <person name="LaButti K."/>
            <person name="Pangilinan J."/>
            <person name="Lipzen A."/>
            <person name="Riley R."/>
            <person name="Andreopoulos W."/>
            <person name="He G."/>
            <person name="Johnson J."/>
            <person name="Nolan M."/>
            <person name="Tritt A."/>
            <person name="Barry K.W."/>
            <person name="Grigoriev I.V."/>
            <person name="Nagy L.G."/>
            <person name="Hibbett D."/>
            <person name="Henrissat B."/>
            <person name="Matheny P.B."/>
            <person name="Labbe J."/>
            <person name="Martin F.M."/>
        </authorList>
    </citation>
    <scope>NUCLEOTIDE SEQUENCE</scope>
    <source>
        <strain evidence="1">FP105234-sp</strain>
    </source>
</reference>
<name>A0ACB8S4D1_9AGAM</name>
<sequence>MYPPDFVEWTKSAPAMAGMHSPSSTTGCSMYNAAPAHISALPDELLSRIFFDYAIEMDIFSPHWTGIMLVCRRWARVATGYAKLWSYVDLCDGLSTRAEMQLCRSQEHELALFGNYRTDGVAFDTVLRVHGHRVRSLNIEAEAATLDSAFMRFKALPILESLVLDVTRGWAYRLPDLILGAVRLRSICLYGAIHHAGWTGMSNLTELKIQPYDDIPIPTFDDIFSLLYRCPQLRTLALDNCLPTSTDGAIPASERIPTQLAVLEDLDLGGAAEVLHYLLQGLLVPSTAALRLLIRRGSGDKHLSGLLNAIWLHLRGPGAPPLRSIGIESEPGWETTFRGDTAFRTSADYVHFSMTFITDKSDRGVRQFLSKTLNAMPLESAAHLFAAPCPTQQLSKTTWRAVFERLPHVATVETAMGTCMLHVVGGLVAKRSSAWGRRGHAVQPTRLRLVVQEDAPTPARVLEELDALLSAYMAMEVPCKPAGTPLGSLDVVGINGPGDDVYAFGKRLRSRVGQLTIDGETWDSAWGLSTR</sequence>
<gene>
    <name evidence="1" type="ORF">FA95DRAFT_1570343</name>
</gene>
<comment type="caution">
    <text evidence="1">The sequence shown here is derived from an EMBL/GenBank/DDBJ whole genome shotgun (WGS) entry which is preliminary data.</text>
</comment>
<evidence type="ECO:0000313" key="2">
    <source>
        <dbReference type="Proteomes" id="UP000814033"/>
    </source>
</evidence>
<dbReference type="Proteomes" id="UP000814033">
    <property type="component" value="Unassembled WGS sequence"/>
</dbReference>
<evidence type="ECO:0000313" key="1">
    <source>
        <dbReference type="EMBL" id="KAI0050761.1"/>
    </source>
</evidence>
<dbReference type="EMBL" id="MU275858">
    <property type="protein sequence ID" value="KAI0050761.1"/>
    <property type="molecule type" value="Genomic_DNA"/>
</dbReference>
<organism evidence="1 2">
    <name type="scientific">Auriscalpium vulgare</name>
    <dbReference type="NCBI Taxonomy" id="40419"/>
    <lineage>
        <taxon>Eukaryota</taxon>
        <taxon>Fungi</taxon>
        <taxon>Dikarya</taxon>
        <taxon>Basidiomycota</taxon>
        <taxon>Agaricomycotina</taxon>
        <taxon>Agaricomycetes</taxon>
        <taxon>Russulales</taxon>
        <taxon>Auriscalpiaceae</taxon>
        <taxon>Auriscalpium</taxon>
    </lineage>
</organism>
<protein>
    <submittedName>
        <fullName evidence="1">Uncharacterized protein</fullName>
    </submittedName>
</protein>